<comment type="caution">
    <text evidence="1">The sequence shown here is derived from an EMBL/GenBank/DDBJ whole genome shotgun (WGS) entry which is preliminary data.</text>
</comment>
<accession>A0ACC0Z5H5</accession>
<reference evidence="2" key="1">
    <citation type="journal article" date="2023" name="G3 (Bethesda)">
        <title>Genome assembly and association tests identify interacting loci associated with vigor, precocity, and sex in interspecific pistachio rootstocks.</title>
        <authorList>
            <person name="Palmer W."/>
            <person name="Jacygrad E."/>
            <person name="Sagayaradj S."/>
            <person name="Cavanaugh K."/>
            <person name="Han R."/>
            <person name="Bertier L."/>
            <person name="Beede B."/>
            <person name="Kafkas S."/>
            <person name="Golino D."/>
            <person name="Preece J."/>
            <person name="Michelmore R."/>
        </authorList>
    </citation>
    <scope>NUCLEOTIDE SEQUENCE [LARGE SCALE GENOMIC DNA]</scope>
</reference>
<name>A0ACC0Z5H5_9ROSI</name>
<gene>
    <name evidence="1" type="ORF">Pint_05384</name>
</gene>
<evidence type="ECO:0000313" key="1">
    <source>
        <dbReference type="EMBL" id="KAJ0046446.1"/>
    </source>
</evidence>
<dbReference type="Proteomes" id="UP001163603">
    <property type="component" value="Chromosome 3"/>
</dbReference>
<sequence>MANELTEWNYSYSVINLRERKTTVVLRMDLDDFSELDDENQTKVPSRVPKFRPKSSLDKPLPKPEPKQPKIEENSTKSANLLPKIEKPSALNGTVKMEMKPVAAEVEMKPVPDLEAKPKIDEPVDSSRNQLEEEEDMIVREIDVYYTPSIDADTQLYVMQYPLRPYWRPYELDERCEEVRVKHSTAEVEMDLSIDVDSSNWDSDRASRANITKQTLSSSWKPSLAAGYAVGVLVDNKVSNLPYSLP</sequence>
<protein>
    <submittedName>
        <fullName evidence="1">Uncharacterized protein</fullName>
    </submittedName>
</protein>
<organism evidence="1 2">
    <name type="scientific">Pistacia integerrima</name>
    <dbReference type="NCBI Taxonomy" id="434235"/>
    <lineage>
        <taxon>Eukaryota</taxon>
        <taxon>Viridiplantae</taxon>
        <taxon>Streptophyta</taxon>
        <taxon>Embryophyta</taxon>
        <taxon>Tracheophyta</taxon>
        <taxon>Spermatophyta</taxon>
        <taxon>Magnoliopsida</taxon>
        <taxon>eudicotyledons</taxon>
        <taxon>Gunneridae</taxon>
        <taxon>Pentapetalae</taxon>
        <taxon>rosids</taxon>
        <taxon>malvids</taxon>
        <taxon>Sapindales</taxon>
        <taxon>Anacardiaceae</taxon>
        <taxon>Pistacia</taxon>
    </lineage>
</organism>
<evidence type="ECO:0000313" key="2">
    <source>
        <dbReference type="Proteomes" id="UP001163603"/>
    </source>
</evidence>
<dbReference type="EMBL" id="CM047738">
    <property type="protein sequence ID" value="KAJ0046446.1"/>
    <property type="molecule type" value="Genomic_DNA"/>
</dbReference>
<keyword evidence="2" id="KW-1185">Reference proteome</keyword>
<proteinExistence type="predicted"/>